<dbReference type="GO" id="GO:0019867">
    <property type="term" value="C:outer membrane"/>
    <property type="evidence" value="ECO:0007669"/>
    <property type="project" value="InterPro"/>
</dbReference>
<protein>
    <recommendedName>
        <fullName evidence="4">Lipopolysaccharide-assembly</fullName>
    </recommendedName>
</protein>
<accession>A0A6I6JW34</accession>
<gene>
    <name evidence="2" type="ORF">GM418_07045</name>
</gene>
<dbReference type="KEGG" id="mcos:GM418_07045"/>
<organism evidence="2 3">
    <name type="scientific">Maribellus comscasis</name>
    <dbReference type="NCBI Taxonomy" id="2681766"/>
    <lineage>
        <taxon>Bacteria</taxon>
        <taxon>Pseudomonadati</taxon>
        <taxon>Bacteroidota</taxon>
        <taxon>Bacteroidia</taxon>
        <taxon>Marinilabiliales</taxon>
        <taxon>Prolixibacteraceae</taxon>
        <taxon>Maribellus</taxon>
    </lineage>
</organism>
<sequence>MDNYKKLNWLKILIFASVVFVAGCKINYSFTGVNLSSDIKTYTVYYFPNRARLVNPNLSQTFTEELREKLQRQTSLNEVQDNGDLIFEGQIENYDVRPMSIQKDDLAAQNRLTITVKVKYTNGADPDLSFERSFSAYEDFDSTSSLSDIEDDLVPTIVEKLLEDIFNATVANW</sequence>
<dbReference type="InterPro" id="IPR007485">
    <property type="entry name" value="LPS_assembly_LptE"/>
</dbReference>
<keyword evidence="1" id="KW-1133">Transmembrane helix</keyword>
<dbReference type="Gene3D" id="3.30.160.150">
    <property type="entry name" value="Lipoprotein like domain"/>
    <property type="match status" value="1"/>
</dbReference>
<evidence type="ECO:0000313" key="2">
    <source>
        <dbReference type="EMBL" id="QGY43423.1"/>
    </source>
</evidence>
<name>A0A6I6JW34_9BACT</name>
<dbReference type="PROSITE" id="PS51257">
    <property type="entry name" value="PROKAR_LIPOPROTEIN"/>
    <property type="match status" value="1"/>
</dbReference>
<dbReference type="EMBL" id="CP046401">
    <property type="protein sequence ID" value="QGY43423.1"/>
    <property type="molecule type" value="Genomic_DNA"/>
</dbReference>
<keyword evidence="3" id="KW-1185">Reference proteome</keyword>
<reference evidence="2 3" key="1">
    <citation type="submission" date="2019-11" db="EMBL/GenBank/DDBJ databases">
        <authorList>
            <person name="Zheng R.K."/>
            <person name="Sun C.M."/>
        </authorList>
    </citation>
    <scope>NUCLEOTIDE SEQUENCE [LARGE SCALE GENOMIC DNA]</scope>
    <source>
        <strain evidence="2 3">WC007</strain>
    </source>
</reference>
<proteinExistence type="predicted"/>
<feature type="transmembrane region" description="Helical" evidence="1">
    <location>
        <begin position="12"/>
        <end position="30"/>
    </location>
</feature>
<dbReference type="GO" id="GO:0043165">
    <property type="term" value="P:Gram-negative-bacterium-type cell outer membrane assembly"/>
    <property type="evidence" value="ECO:0007669"/>
    <property type="project" value="InterPro"/>
</dbReference>
<evidence type="ECO:0000256" key="1">
    <source>
        <dbReference type="SAM" id="Phobius"/>
    </source>
</evidence>
<dbReference type="Pfam" id="PF04390">
    <property type="entry name" value="LptE"/>
    <property type="match status" value="1"/>
</dbReference>
<dbReference type="AlphaFoldDB" id="A0A6I6JW34"/>
<keyword evidence="1" id="KW-0472">Membrane</keyword>
<evidence type="ECO:0008006" key="4">
    <source>
        <dbReference type="Google" id="ProtNLM"/>
    </source>
</evidence>
<keyword evidence="1" id="KW-0812">Transmembrane</keyword>
<evidence type="ECO:0000313" key="3">
    <source>
        <dbReference type="Proteomes" id="UP000428260"/>
    </source>
</evidence>
<dbReference type="Proteomes" id="UP000428260">
    <property type="component" value="Chromosome"/>
</dbReference>